<proteinExistence type="inferred from homology"/>
<dbReference type="GO" id="GO:0003743">
    <property type="term" value="F:translation initiation factor activity"/>
    <property type="evidence" value="ECO:0007669"/>
    <property type="project" value="UniProtKB-KW"/>
</dbReference>
<dbReference type="PANTHER" id="PTHR12790:SF0">
    <property type="entry name" value="RNA POLYMERASE I-SPECIFIC TRANSCRIPTION INITIATION FACTOR RRN3-RELATED"/>
    <property type="match status" value="1"/>
</dbReference>
<dbReference type="GO" id="GO:0001181">
    <property type="term" value="F:RNA polymerase I general transcription initiation factor activity"/>
    <property type="evidence" value="ECO:0007669"/>
    <property type="project" value="InterPro"/>
</dbReference>
<accession>A0A6J1MPS2</accession>
<dbReference type="AlphaFoldDB" id="A0A6J1MPS2"/>
<protein>
    <submittedName>
        <fullName evidence="3">RNA polymerase I-specific transcription initiation factor RRN3</fullName>
    </submittedName>
</protein>
<evidence type="ECO:0000256" key="1">
    <source>
        <dbReference type="ARBA" id="ARBA00010098"/>
    </source>
</evidence>
<dbReference type="CTD" id="35454"/>
<dbReference type="RefSeq" id="XP_023934893.1">
    <property type="nucleotide sequence ID" value="XM_024079125.2"/>
</dbReference>
<gene>
    <name evidence="3" type="primary">LOC112043621</name>
</gene>
<keyword evidence="3" id="KW-0396">Initiation factor</keyword>
<keyword evidence="3" id="KW-0648">Protein biosynthesis</keyword>
<keyword evidence="2" id="KW-1185">Reference proteome</keyword>
<dbReference type="GO" id="GO:0006361">
    <property type="term" value="P:transcription initiation at RNA polymerase I promoter"/>
    <property type="evidence" value="ECO:0007669"/>
    <property type="project" value="InterPro"/>
</dbReference>
<sequence length="564" mass="64545">MAVTAQNTVASLMQKTLQRQSAITRMKISFKKNQIEKVLVNYVKDGDSGPYHELMKILIDHPLNDTNFRILIEVCLNCVVLLGRDLKPFVDVLCGIDWATREDDLVELYSRFLVGLVTAHTYHSTRIMAALVKLFKEEGENWEDAPSPELCLTKMSSKWSNIHTVIAEIVAVMPMTSDILMQTVIEQFPYYKAGCFVNRAYIHNLIWMSKYLPSLVEQIMTVIVSKLVDMDANTVDRDKQKSQETIFDMEVDEKDEVSDTLDYCMLEMLRWMEDERERVLPFMCNVFERVILPTHGIRHVQFLLLYAISINQQCADRIFTNLWIVAAGLHGHGPGALATRRTAASHLAGLLARCVRVPNSRLVFYLKTMAEWCHSYIGATQESTVADNTKVHGAFHAICHAIFYLVAFKNHHLFMNKESLNFVESLNLPRLVTCNLNPLKTCPPQVTRAFSSVTRSHQVVYCQAIIEKNLRLCLHSDGQKYDEWFPYDPYVLPVSGKIIWPLCMEYKNLFKDGDDETQYNSLKRKLEAEDDDYLMPSPSQKIASSLTNCISPGFKTSESIYTSM</sequence>
<dbReference type="GO" id="GO:0001042">
    <property type="term" value="F:RNA polymerase I core binding"/>
    <property type="evidence" value="ECO:0007669"/>
    <property type="project" value="TreeGrafter"/>
</dbReference>
<evidence type="ECO:0000313" key="3">
    <source>
        <dbReference type="RefSeq" id="XP_023934893.1"/>
    </source>
</evidence>
<dbReference type="KEGG" id="bany:112043621"/>
<reference evidence="3" key="1">
    <citation type="submission" date="2025-08" db="UniProtKB">
        <authorList>
            <consortium name="RefSeq"/>
        </authorList>
    </citation>
    <scope>IDENTIFICATION</scope>
</reference>
<dbReference type="InterPro" id="IPR007991">
    <property type="entry name" value="RNA_pol_I_trans_ini_fac_RRN3"/>
</dbReference>
<dbReference type="PANTHER" id="PTHR12790">
    <property type="entry name" value="TRANSCRIPTION INITIATION FACTOR IA RRN3"/>
    <property type="match status" value="1"/>
</dbReference>
<dbReference type="OrthoDB" id="26970at2759"/>
<dbReference type="Proteomes" id="UP001652582">
    <property type="component" value="Chromosome 5"/>
</dbReference>
<evidence type="ECO:0000313" key="2">
    <source>
        <dbReference type="Proteomes" id="UP001652582"/>
    </source>
</evidence>
<dbReference type="GO" id="GO:0005634">
    <property type="term" value="C:nucleus"/>
    <property type="evidence" value="ECO:0007669"/>
    <property type="project" value="TreeGrafter"/>
</dbReference>
<dbReference type="GeneID" id="112043621"/>
<dbReference type="Pfam" id="PF05327">
    <property type="entry name" value="RRN3"/>
    <property type="match status" value="1"/>
</dbReference>
<comment type="similarity">
    <text evidence="1">Belongs to the RRN3 family.</text>
</comment>
<organism evidence="2 3">
    <name type="scientific">Bicyclus anynana</name>
    <name type="common">Squinting bush brown butterfly</name>
    <dbReference type="NCBI Taxonomy" id="110368"/>
    <lineage>
        <taxon>Eukaryota</taxon>
        <taxon>Metazoa</taxon>
        <taxon>Ecdysozoa</taxon>
        <taxon>Arthropoda</taxon>
        <taxon>Hexapoda</taxon>
        <taxon>Insecta</taxon>
        <taxon>Pterygota</taxon>
        <taxon>Neoptera</taxon>
        <taxon>Endopterygota</taxon>
        <taxon>Lepidoptera</taxon>
        <taxon>Glossata</taxon>
        <taxon>Ditrysia</taxon>
        <taxon>Papilionoidea</taxon>
        <taxon>Nymphalidae</taxon>
        <taxon>Satyrinae</taxon>
        <taxon>Satyrini</taxon>
        <taxon>Mycalesina</taxon>
        <taxon>Bicyclus</taxon>
    </lineage>
</organism>
<name>A0A6J1MPS2_BICAN</name>